<evidence type="ECO:0000313" key="1">
    <source>
        <dbReference type="EMBL" id="GAA5144791.1"/>
    </source>
</evidence>
<accession>A0ABP9PEE0</accession>
<protein>
    <submittedName>
        <fullName evidence="1">Uncharacterized protein</fullName>
    </submittedName>
</protein>
<name>A0ABP9PEE0_9PSEU</name>
<evidence type="ECO:0000313" key="2">
    <source>
        <dbReference type="Proteomes" id="UP001428817"/>
    </source>
</evidence>
<sequence>MLAPRSADIRASATFTLVVFSTDMNIPITITPRGSNHPASPASRGFVLGESGLEVRSVGFSGAMGGVSSVEVLAEAAMITRSS</sequence>
<keyword evidence="2" id="KW-1185">Reference proteome</keyword>
<dbReference type="EMBL" id="BAABJP010000001">
    <property type="protein sequence ID" value="GAA5144791.1"/>
    <property type="molecule type" value="Genomic_DNA"/>
</dbReference>
<reference evidence="2" key="1">
    <citation type="journal article" date="2019" name="Int. J. Syst. Evol. Microbiol.">
        <title>The Global Catalogue of Microorganisms (GCM) 10K type strain sequencing project: providing services to taxonomists for standard genome sequencing and annotation.</title>
        <authorList>
            <consortium name="The Broad Institute Genomics Platform"/>
            <consortium name="The Broad Institute Genome Sequencing Center for Infectious Disease"/>
            <person name="Wu L."/>
            <person name="Ma J."/>
        </authorList>
    </citation>
    <scope>NUCLEOTIDE SEQUENCE [LARGE SCALE GENOMIC DNA]</scope>
    <source>
        <strain evidence="2">JCM 18303</strain>
    </source>
</reference>
<gene>
    <name evidence="1" type="ORF">GCM10023321_01730</name>
</gene>
<dbReference type="Proteomes" id="UP001428817">
    <property type="component" value="Unassembled WGS sequence"/>
</dbReference>
<proteinExistence type="predicted"/>
<comment type="caution">
    <text evidence="1">The sequence shown here is derived from an EMBL/GenBank/DDBJ whole genome shotgun (WGS) entry which is preliminary data.</text>
</comment>
<organism evidence="1 2">
    <name type="scientific">Pseudonocardia eucalypti</name>
    <dbReference type="NCBI Taxonomy" id="648755"/>
    <lineage>
        <taxon>Bacteria</taxon>
        <taxon>Bacillati</taxon>
        <taxon>Actinomycetota</taxon>
        <taxon>Actinomycetes</taxon>
        <taxon>Pseudonocardiales</taxon>
        <taxon>Pseudonocardiaceae</taxon>
        <taxon>Pseudonocardia</taxon>
    </lineage>
</organism>